<dbReference type="RefSeq" id="WP_149848408.1">
    <property type="nucleotide sequence ID" value="NZ_VUOB01000010.1"/>
</dbReference>
<keyword evidence="1" id="KW-0472">Membrane</keyword>
<keyword evidence="1" id="KW-1133">Transmembrane helix</keyword>
<dbReference type="Proteomes" id="UP000323454">
    <property type="component" value="Unassembled WGS sequence"/>
</dbReference>
<keyword evidence="1" id="KW-0812">Transmembrane</keyword>
<dbReference type="PANTHER" id="PTHR36833:SF1">
    <property type="entry name" value="INTEGRAL MEMBRANE TRANSPORT PROTEIN"/>
    <property type="match status" value="1"/>
</dbReference>
<protein>
    <submittedName>
        <fullName evidence="2">ABC transporter permease</fullName>
    </submittedName>
</protein>
<proteinExistence type="predicted"/>
<dbReference type="EMBL" id="VUOB01000010">
    <property type="protein sequence ID" value="KAA2264604.1"/>
    <property type="molecule type" value="Genomic_DNA"/>
</dbReference>
<feature type="transmembrane region" description="Helical" evidence="1">
    <location>
        <begin position="186"/>
        <end position="209"/>
    </location>
</feature>
<sequence length="258" mass="28012">MLIAAKLRAQLSYRVSFALDCLGQALTQAMEMIAILVLFGRVSALGGFAVREVLVMYAFASISFGLSELVIGDLDRLSRYIRSGDFDVLLMRPLGTLPQLMVADVQLRRLGRALTGLAVLGYALSTMDIDWTAPRAFLVVLTPITGTAIFASIWVAACSVTFWLVDSSELPNTLTYGSGMFTSYPITVFGGWLRKLLAFVVPGAFVSYYPTLAVLGRPDPLGAPGWVSWLSPVVALVAMTAAGWLWRFAVRHYRGTGS</sequence>
<evidence type="ECO:0000313" key="3">
    <source>
        <dbReference type="Proteomes" id="UP000323454"/>
    </source>
</evidence>
<dbReference type="InterPro" id="IPR010390">
    <property type="entry name" value="ABC-2_transporter-like"/>
</dbReference>
<accession>A0A5B2XNR7</accession>
<feature type="transmembrane region" description="Helical" evidence="1">
    <location>
        <begin position="54"/>
        <end position="72"/>
    </location>
</feature>
<dbReference type="AlphaFoldDB" id="A0A5B2XNR7"/>
<dbReference type="Pfam" id="PF06182">
    <property type="entry name" value="ABC2_membrane_6"/>
    <property type="match status" value="1"/>
</dbReference>
<feature type="transmembrane region" description="Helical" evidence="1">
    <location>
        <begin position="229"/>
        <end position="250"/>
    </location>
</feature>
<evidence type="ECO:0000313" key="2">
    <source>
        <dbReference type="EMBL" id="KAA2264604.1"/>
    </source>
</evidence>
<comment type="caution">
    <text evidence="2">The sequence shown here is derived from an EMBL/GenBank/DDBJ whole genome shotgun (WGS) entry which is preliminary data.</text>
</comment>
<reference evidence="2 3" key="1">
    <citation type="submission" date="2019-09" db="EMBL/GenBank/DDBJ databases">
        <title>Goodfellowia gen. nov., a new genus of the Pseudonocardineae related to Actinoalloteichus, containing Goodfellowia coeruleoviolacea gen. nov., comb. nov. gen. nov., comb. nov.</title>
        <authorList>
            <person name="Labeda D."/>
        </authorList>
    </citation>
    <scope>NUCLEOTIDE SEQUENCE [LARGE SCALE GENOMIC DNA]</scope>
    <source>
        <strain evidence="2 3">AN110305</strain>
    </source>
</reference>
<dbReference type="PANTHER" id="PTHR36833">
    <property type="entry name" value="SLR0610 PROTEIN-RELATED"/>
    <property type="match status" value="1"/>
</dbReference>
<feature type="transmembrane region" description="Helical" evidence="1">
    <location>
        <begin position="137"/>
        <end position="165"/>
    </location>
</feature>
<evidence type="ECO:0000256" key="1">
    <source>
        <dbReference type="SAM" id="Phobius"/>
    </source>
</evidence>
<reference evidence="2 3" key="2">
    <citation type="submission" date="2019-09" db="EMBL/GenBank/DDBJ databases">
        <authorList>
            <person name="Jin C."/>
        </authorList>
    </citation>
    <scope>NUCLEOTIDE SEQUENCE [LARGE SCALE GENOMIC DNA]</scope>
    <source>
        <strain evidence="2 3">AN110305</strain>
    </source>
</reference>
<dbReference type="OrthoDB" id="9788195at2"/>
<name>A0A5B2XNR7_9PSEU</name>
<gene>
    <name evidence="2" type="ORF">F0L68_05740</name>
</gene>
<feature type="transmembrane region" description="Helical" evidence="1">
    <location>
        <begin position="21"/>
        <end position="42"/>
    </location>
</feature>
<keyword evidence="3" id="KW-1185">Reference proteome</keyword>
<organism evidence="2 3">
    <name type="scientific">Solihabitans fulvus</name>
    <dbReference type="NCBI Taxonomy" id="1892852"/>
    <lineage>
        <taxon>Bacteria</taxon>
        <taxon>Bacillati</taxon>
        <taxon>Actinomycetota</taxon>
        <taxon>Actinomycetes</taxon>
        <taxon>Pseudonocardiales</taxon>
        <taxon>Pseudonocardiaceae</taxon>
        <taxon>Solihabitans</taxon>
    </lineage>
</organism>